<dbReference type="Gene3D" id="3.30.70.1790">
    <property type="entry name" value="RepB DNA-primase, N-terminal domain"/>
    <property type="match status" value="1"/>
</dbReference>
<feature type="domain" description="DUF927" evidence="2">
    <location>
        <begin position="580"/>
        <end position="857"/>
    </location>
</feature>
<accession>A0ABT9LXG7</accession>
<evidence type="ECO:0000259" key="2">
    <source>
        <dbReference type="Pfam" id="PF06048"/>
    </source>
</evidence>
<dbReference type="InterPro" id="IPR009270">
    <property type="entry name" value="DUF927"/>
</dbReference>
<name>A0ABT9LXG7_9BACL</name>
<dbReference type="RefSeq" id="WP_203114265.1">
    <property type="nucleotide sequence ID" value="NZ_JAURUO010000009.1"/>
</dbReference>
<keyword evidence="4" id="KW-1185">Reference proteome</keyword>
<reference evidence="3 4" key="1">
    <citation type="submission" date="2023-07" db="EMBL/GenBank/DDBJ databases">
        <title>Genomic Encyclopedia of Type Strains, Phase IV (KMG-IV): sequencing the most valuable type-strain genomes for metagenomic binning, comparative biology and taxonomic classification.</title>
        <authorList>
            <person name="Goeker M."/>
        </authorList>
    </citation>
    <scope>NUCLEOTIDE SEQUENCE [LARGE SCALE GENOMIC DNA]</scope>
    <source>
        <strain evidence="3 4">DSM 25924</strain>
    </source>
</reference>
<feature type="region of interest" description="Disordered" evidence="1">
    <location>
        <begin position="424"/>
        <end position="448"/>
    </location>
</feature>
<dbReference type="Pfam" id="PF06048">
    <property type="entry name" value="DUF927"/>
    <property type="match status" value="1"/>
</dbReference>
<evidence type="ECO:0000256" key="1">
    <source>
        <dbReference type="SAM" id="MobiDB-lite"/>
    </source>
</evidence>
<gene>
    <name evidence="3" type="ORF">J2S04_001908</name>
</gene>
<sequence length="1139" mass="126923">MRPLTIDREELKRFADLWWVDFEGYVEIRPIAHHRDYERAAFAARLFVPASESAADRVIEHLSQHAHLHPHVGWYAGVCPRVKASGTATDVTHIPGAWLDLDDHGSPERLSDGLERLKLFTSMGCTPTLIVQSGGGGGKHIYFRYPEPLDRDEGVALNRRLARLLCADTAATDAARVLRIPGTWHTKGDPVLCEIVESSHCVIHPADFIEAIETLEARFGLDTEPEPIRAWNTTTEGWLPLSREEAERMTEVCARFRRMADVSQPDRVTEPEWGRLAANLRAVFPDDPSLWLSWCQVDGQKEGSTYDEKKALEYYTDRHFRAPVHCQDIEAVAPRPECRACPFFAENRTPAFLLRRHVGQGRLLGAPSAVDQIRQGENIDETVVRRALQYEREALNTLLAEWIEAGETEKAAQVGQWIERYEEGESVPQHEQTAEESSDSPGEETVEEDTIVRVLQDVEQQLSSGHVGTGVLDRAIAHLAQLTQKSEIAAAYWMKRLTKSDPTLSLKDLQRFVRAYGAKMEQAATVLAAGGEGISVAGVAAQTVSRRGRESRVHLVGEFCPGAPDPWLVCPDGYIVSSDGVYKVTEDEERLIISTPIYVSARLEPMESTSEAAFELTAYDGFSWFTLTLPRGDLSDTRKILKLSAYHLGVTSTNASKVIDFLNDFERANRHRLERKGIASRMGWFRDGFLLGENFFDTGSAGRKVSFAPEGGGDEQLCQALTAAGDVREWQRLLAPAMGYSVIRVLFDAAFVPPLLDILECPNFVIDLSGRTSRGKTTALKVAASVAGVPRRDGGGLLRTWNQTQVSLERLCTASCHIPVFLDDTKDALNENALGKLVYLLAGGQGKGRGQVRGAAVTAHWRTVVFSTGESSILTYSKDGGTRGRVLNLHSLPFGEASPRTARLVQQLQEGLQRHYGHAYPLFLRYICAHRSDWETWRMRARELQASYESLVEDPVAKRLAQYVAAIQTAGEVAHAAFVEAGCPLPWEMLPVDFDLFAQATEAAEDPIREVDALEAALELATSNPHRFYGRMEGRENGEPPTGGWLGQWKAGDFWDYIAFLPNALEKFMEERGFQFEEIVEAWWERGWLEGQVSRRGGKEIYRQRKQVKIAGNPVFCICLKKSAVENVTDAKWEANPAG</sequence>
<dbReference type="EMBL" id="JAURUO010000009">
    <property type="protein sequence ID" value="MDP9728957.1"/>
    <property type="molecule type" value="Genomic_DNA"/>
</dbReference>
<organism evidence="3 4">
    <name type="scientific">Alicyclobacillus tolerans</name>
    <dbReference type="NCBI Taxonomy" id="90970"/>
    <lineage>
        <taxon>Bacteria</taxon>
        <taxon>Bacillati</taxon>
        <taxon>Bacillota</taxon>
        <taxon>Bacilli</taxon>
        <taxon>Bacillales</taxon>
        <taxon>Alicyclobacillaceae</taxon>
        <taxon>Alicyclobacillus</taxon>
    </lineage>
</organism>
<dbReference type="Proteomes" id="UP001229209">
    <property type="component" value="Unassembled WGS sequence"/>
</dbReference>
<protein>
    <recommendedName>
        <fullName evidence="2">DUF927 domain-containing protein</fullName>
    </recommendedName>
</protein>
<evidence type="ECO:0000313" key="4">
    <source>
        <dbReference type="Proteomes" id="UP001229209"/>
    </source>
</evidence>
<comment type="caution">
    <text evidence="3">The sequence shown here is derived from an EMBL/GenBank/DDBJ whole genome shotgun (WGS) entry which is preliminary data.</text>
</comment>
<proteinExistence type="predicted"/>
<feature type="compositionally biased region" description="Acidic residues" evidence="1">
    <location>
        <begin position="434"/>
        <end position="448"/>
    </location>
</feature>
<evidence type="ECO:0000313" key="3">
    <source>
        <dbReference type="EMBL" id="MDP9728957.1"/>
    </source>
</evidence>